<comment type="similarity">
    <text evidence="1">Belongs to the HipA Ser/Thr kinase family.</text>
</comment>
<dbReference type="InterPro" id="IPR052028">
    <property type="entry name" value="HipA_Ser/Thr_kinase"/>
</dbReference>
<accession>A0ABP9S4Y0</accession>
<feature type="domain" description="HipA N-terminal subdomain 1" evidence="5">
    <location>
        <begin position="5"/>
        <end position="104"/>
    </location>
</feature>
<dbReference type="EMBL" id="BAABKK010000006">
    <property type="protein sequence ID" value="GAA5191111.1"/>
    <property type="molecule type" value="Genomic_DNA"/>
</dbReference>
<organism evidence="6 7">
    <name type="scientific">Arthrobacter gyeryongensis</name>
    <dbReference type="NCBI Taxonomy" id="1650592"/>
    <lineage>
        <taxon>Bacteria</taxon>
        <taxon>Bacillati</taxon>
        <taxon>Actinomycetota</taxon>
        <taxon>Actinomycetes</taxon>
        <taxon>Micrococcales</taxon>
        <taxon>Micrococcaceae</taxon>
        <taxon>Arthrobacter</taxon>
    </lineage>
</organism>
<proteinExistence type="inferred from homology"/>
<keyword evidence="2" id="KW-0808">Transferase</keyword>
<dbReference type="Proteomes" id="UP001500200">
    <property type="component" value="Unassembled WGS sequence"/>
</dbReference>
<dbReference type="NCBIfam" id="TIGR03071">
    <property type="entry name" value="couple_hipA"/>
    <property type="match status" value="1"/>
</dbReference>
<gene>
    <name evidence="6" type="ORF">GCM10023346_09820</name>
</gene>
<name>A0ABP9S4Y0_9MICC</name>
<dbReference type="PANTHER" id="PTHR37419:SF1">
    <property type="entry name" value="SERINE_THREONINE-PROTEIN KINASE TOXIN HIPA"/>
    <property type="match status" value="1"/>
</dbReference>
<evidence type="ECO:0000256" key="3">
    <source>
        <dbReference type="ARBA" id="ARBA00022777"/>
    </source>
</evidence>
<evidence type="ECO:0000259" key="5">
    <source>
        <dbReference type="Pfam" id="PF13657"/>
    </source>
</evidence>
<protein>
    <recommendedName>
        <fullName evidence="8">Serine/threonine-protein kinase HipA</fullName>
    </recommendedName>
</protein>
<evidence type="ECO:0000313" key="7">
    <source>
        <dbReference type="Proteomes" id="UP001500200"/>
    </source>
</evidence>
<reference evidence="7" key="1">
    <citation type="journal article" date="2019" name="Int. J. Syst. Evol. Microbiol.">
        <title>The Global Catalogue of Microorganisms (GCM) 10K type strain sequencing project: providing services to taxonomists for standard genome sequencing and annotation.</title>
        <authorList>
            <consortium name="The Broad Institute Genomics Platform"/>
            <consortium name="The Broad Institute Genome Sequencing Center for Infectious Disease"/>
            <person name="Wu L."/>
            <person name="Ma J."/>
        </authorList>
    </citation>
    <scope>NUCLEOTIDE SEQUENCE [LARGE SCALE GENOMIC DNA]</scope>
    <source>
        <strain evidence="7">JCM 18514</strain>
    </source>
</reference>
<keyword evidence="7" id="KW-1185">Reference proteome</keyword>
<evidence type="ECO:0000313" key="6">
    <source>
        <dbReference type="EMBL" id="GAA5191111.1"/>
    </source>
</evidence>
<dbReference type="PANTHER" id="PTHR37419">
    <property type="entry name" value="SERINE/THREONINE-PROTEIN KINASE TOXIN HIPA"/>
    <property type="match status" value="1"/>
</dbReference>
<evidence type="ECO:0000256" key="2">
    <source>
        <dbReference type="ARBA" id="ARBA00022679"/>
    </source>
</evidence>
<evidence type="ECO:0008006" key="8">
    <source>
        <dbReference type="Google" id="ProtNLM"/>
    </source>
</evidence>
<sequence length="442" mass="49038">MTEHLDVFLHDDHIGVITPTRRDRRQVTFAIESTYAGAPSMLTEGFSLVPGTKADTRHASNFFGGYAPEGNHRIRLASTARIDESDLFALLKHYGLTMAGALSIRTEKPGDHVAGKYRPLSTREVIRKLEKAQRDFDLGNEPDSGRSMLPGFQPKLLLARFGEDWVYPENLAHSTHILKPSPSHRPATIFDEYFSHQIARHMGLTGFHSELITYNQTTFLSIERYDRIVEGNTVRPIHQEDAAQALGLDWTDSAAKFQNPEQPRSPSRPTAQRIAELFGSFGDGSDMETWLRHLLYNVIIGNHDAHAKNVSILHKTNEASTIADLYDAVPILNINDDPSRVGSKKIGDELSLAIGGEFNHHRVTLDHFRAEVASWGGLSGRRADSIIADTLSRFGVALEETPSVPGSSPALRDRLGYNLDRISSGRAIGKPKMPLIAWPKGN</sequence>
<dbReference type="InterPro" id="IPR017508">
    <property type="entry name" value="HipA_N1"/>
</dbReference>
<dbReference type="RefSeq" id="WP_345448174.1">
    <property type="nucleotide sequence ID" value="NZ_BAABKK010000006.1"/>
</dbReference>
<comment type="caution">
    <text evidence="6">The sequence shown here is derived from an EMBL/GenBank/DDBJ whole genome shotgun (WGS) entry which is preliminary data.</text>
</comment>
<dbReference type="Pfam" id="PF07804">
    <property type="entry name" value="HipA_C"/>
    <property type="match status" value="1"/>
</dbReference>
<dbReference type="InterPro" id="IPR012893">
    <property type="entry name" value="HipA-like_C"/>
</dbReference>
<evidence type="ECO:0000256" key="1">
    <source>
        <dbReference type="ARBA" id="ARBA00010164"/>
    </source>
</evidence>
<keyword evidence="3" id="KW-0418">Kinase</keyword>
<evidence type="ECO:0000259" key="4">
    <source>
        <dbReference type="Pfam" id="PF07804"/>
    </source>
</evidence>
<feature type="domain" description="HipA-like C-terminal" evidence="4">
    <location>
        <begin position="149"/>
        <end position="393"/>
    </location>
</feature>
<dbReference type="Pfam" id="PF13657">
    <property type="entry name" value="Couple_hipA"/>
    <property type="match status" value="1"/>
</dbReference>